<reference evidence="2" key="1">
    <citation type="submission" date="2016-09" db="EMBL/GenBank/DDBJ databases">
        <authorList>
            <consortium name="Pathogen Informatics"/>
            <person name="Sun Q."/>
            <person name="Inoue M."/>
        </authorList>
    </citation>
    <scope>NUCLEOTIDE SEQUENCE</scope>
</reference>
<organism evidence="2 3">
    <name type="scientific">Plasmodium gaboni</name>
    <dbReference type="NCBI Taxonomy" id="647221"/>
    <lineage>
        <taxon>Eukaryota</taxon>
        <taxon>Sar</taxon>
        <taxon>Alveolata</taxon>
        <taxon>Apicomplexa</taxon>
        <taxon>Aconoidasida</taxon>
        <taxon>Haemosporida</taxon>
        <taxon>Plasmodiidae</taxon>
        <taxon>Plasmodium</taxon>
        <taxon>Plasmodium (Laverania)</taxon>
    </lineage>
</organism>
<accession>A0ABY1UQX1</accession>
<evidence type="ECO:0000313" key="3">
    <source>
        <dbReference type="Proteomes" id="UP000831156"/>
    </source>
</evidence>
<dbReference type="EMBL" id="LT969435">
    <property type="protein sequence ID" value="SOV16712.1"/>
    <property type="molecule type" value="Genomic_DNA"/>
</dbReference>
<name>A0ABY1UQX1_9APIC</name>
<feature type="compositionally biased region" description="Basic residues" evidence="1">
    <location>
        <begin position="635"/>
        <end position="645"/>
    </location>
</feature>
<dbReference type="Gene3D" id="3.30.70.330">
    <property type="match status" value="1"/>
</dbReference>
<gene>
    <name evidence="2" type="ORF">PGABG01_1242800</name>
</gene>
<evidence type="ECO:0000256" key="1">
    <source>
        <dbReference type="SAM" id="MobiDB-lite"/>
    </source>
</evidence>
<dbReference type="InterPro" id="IPR012677">
    <property type="entry name" value="Nucleotide-bd_a/b_plait_sf"/>
</dbReference>
<feature type="compositionally biased region" description="Basic and acidic residues" evidence="1">
    <location>
        <begin position="739"/>
        <end position="764"/>
    </location>
</feature>
<feature type="region of interest" description="Disordered" evidence="1">
    <location>
        <begin position="527"/>
        <end position="551"/>
    </location>
</feature>
<dbReference type="InterPro" id="IPR035979">
    <property type="entry name" value="RBD_domain_sf"/>
</dbReference>
<evidence type="ECO:0000313" key="2">
    <source>
        <dbReference type="EMBL" id="SOV16712.1"/>
    </source>
</evidence>
<feature type="compositionally biased region" description="Basic and acidic residues" evidence="1">
    <location>
        <begin position="527"/>
        <end position="546"/>
    </location>
</feature>
<feature type="compositionally biased region" description="Basic and acidic residues" evidence="1">
    <location>
        <begin position="774"/>
        <end position="805"/>
    </location>
</feature>
<proteinExistence type="predicted"/>
<dbReference type="SUPFAM" id="SSF54928">
    <property type="entry name" value="RNA-binding domain, RBD"/>
    <property type="match status" value="1"/>
</dbReference>
<dbReference type="CDD" id="cd12254">
    <property type="entry name" value="RRM_hnRNPH_ESRPs_RBM12_like"/>
    <property type="match status" value="1"/>
</dbReference>
<protein>
    <recommendedName>
        <fullName evidence="4">RNA-binding protein</fullName>
    </recommendedName>
</protein>
<keyword evidence="3" id="KW-1185">Reference proteome</keyword>
<sequence>MKIIILQLFVKISLFLFFFVHKNFIYTYKIHGGFLKYDNYNKRGILLRSSFEEEEKNVYGSDIMLRKSDTVEKNKRKIRYSFSPIKTNTLMNIKKKIALNERNNNSVKNKKYNFTRSAIGGGKKKIRTNQKNDIHKSLIDDINKERLKEKIYSIKNMDNDNNDMKIRDDDNVNILPLPVEKNGEGYNCLILCKGLPFHVDNSQIIEFFKPYKIIEKYIIFMRDKKGHFFGDILVRFINKEQKYLALKNKNFKFLLHRYIQLYHVNEEHYEEYYNIGYKNPPAYKNYIPIKNIILPNTIEDNTSHAFNDTDITYNYNENNHIYHFGDDHIHSFNYNQDDDEETKELRDKVNVNGIMLKNLYTGRKLKGRITSVHSYGAFLDCDVYIKNEDNRYKKILALLHKNKLTLNVGLSTDTSSEKENKELILQKNMNIIVYVDKIIKRELPPSTYKIKNEMINHKLNKNEYNNKHNNDINTTNCSTEKDNNFIFFNLTLDSSITEEKINWLQNLKLKKDSINQKILLNNEKVKQENKKDMNKTKNNYDNKMDNNDNNDNTIINNNNIIRKNRVSKVFLMNNKMCNNHCINEKKKKNYFYNNTYKEKCSYGKNFNMIFENENVERANINKKEDENIEEMKKIKKEKKKKKKKEKKLEQSKLNDNSMESDEAFDKFDEFSEFDDLFDNNINDEDNNNIANDETIIDTVGHINENINNINNNNNNNNNDDNYYRDEMNCILKNIYSHKETNDNKKKSSSDTKEIKSMKNSDSNKMKKYIQTSHNNDDKSEHYDDSDDKSEHYDNEKNSPYESEKCKSFERLSDREKWKSDIRREESLYYTKLYKCNEDINDYYSTDNKKERIDDNSSDEDNSEMDEMVNDNTMFNAKLNESNNELNYKLNDNENNFNNNNSCDFSSFTDMSIDELKEEIYKRKYLLPIDVTHDNLKSRLIQICICEKNKLKFDNFPVIRYYLYDVYFTIEEIKMIILTNKKFLNKTNINKSFLDSLNINELKYLLHKSMENFRLWEPEDNIKRKILNMNKDLLLKQNLNNTDNIDERNLLILWNDFKDFMLNFIYTIDESSDPLEDIRNINMDTIQSTRLKNDNTYNNNDDNSCNRNLYHNNFIYRMKKLEKENFFLKHNQPLNNQIQNQLNTKNHENKDAFENAWLKLNEINKENEQDLPQKIDVKKAMAILNDRSLLKKMKKSIDDVSDEYGNKNYINKVIRSILKHKNYFNEELNEEKLKNMSYDQLLILLDKLPLEVIEELL</sequence>
<feature type="region of interest" description="Disordered" evidence="1">
    <location>
        <begin position="635"/>
        <end position="660"/>
    </location>
</feature>
<dbReference type="Proteomes" id="UP000831156">
    <property type="component" value="Chromosome 12"/>
</dbReference>
<feature type="region of interest" description="Disordered" evidence="1">
    <location>
        <begin position="739"/>
        <end position="805"/>
    </location>
</feature>
<evidence type="ECO:0008006" key="4">
    <source>
        <dbReference type="Google" id="ProtNLM"/>
    </source>
</evidence>